<dbReference type="Pfam" id="PF00528">
    <property type="entry name" value="BPD_transp_1"/>
    <property type="match status" value="1"/>
</dbReference>
<sequence length="312" mass="33805">MAAPEKADAPREAAPSGRKAALSDREGFLAWAMLLPSVVYIVALVGVPFVLAIAFAFSDVTTGDPSYDWAGFRNFTAVFDDGVFWRALSNTLVFTLASMVLIVVFGKILANILVAEFHGKWFVRFLVLLPWTTPVALSTISWLWFLDSIYSPVDWVLRQLNLIDGNVVWLGRPGTAMGSVIAVQAWRLTPLAAVIVMAGLVAIPRDIDEAARIDGAGFWRRMFEVTIPLTLPVIAVAALFGAIMTFTDMTVSYVLTRGGPTHATDTLASWAYFRGIEGGDVGQGAAIALFLFPILLAGAVAILRAVRRLEAQ</sequence>
<feature type="transmembrane region" description="Helical" evidence="7">
    <location>
        <begin position="285"/>
        <end position="306"/>
    </location>
</feature>
<evidence type="ECO:0000313" key="9">
    <source>
        <dbReference type="EMBL" id="MFC6882834.1"/>
    </source>
</evidence>
<gene>
    <name evidence="9" type="ORF">ACFQKB_23975</name>
</gene>
<evidence type="ECO:0000256" key="7">
    <source>
        <dbReference type="RuleBase" id="RU363032"/>
    </source>
</evidence>
<dbReference type="PANTHER" id="PTHR43005:SF1">
    <property type="entry name" value="SPERMIDINE_PUTRESCINE TRANSPORT SYSTEM PERMEASE PROTEIN"/>
    <property type="match status" value="1"/>
</dbReference>
<keyword evidence="2 7" id="KW-0813">Transport</keyword>
<evidence type="ECO:0000256" key="2">
    <source>
        <dbReference type="ARBA" id="ARBA00022448"/>
    </source>
</evidence>
<keyword evidence="5 7" id="KW-1133">Transmembrane helix</keyword>
<evidence type="ECO:0000256" key="6">
    <source>
        <dbReference type="ARBA" id="ARBA00023136"/>
    </source>
</evidence>
<dbReference type="RefSeq" id="WP_206681108.1">
    <property type="nucleotide sequence ID" value="NZ_JBHSXS010000015.1"/>
</dbReference>
<dbReference type="CDD" id="cd06261">
    <property type="entry name" value="TM_PBP2"/>
    <property type="match status" value="1"/>
</dbReference>
<evidence type="ECO:0000256" key="5">
    <source>
        <dbReference type="ARBA" id="ARBA00022989"/>
    </source>
</evidence>
<comment type="similarity">
    <text evidence="7">Belongs to the binding-protein-dependent transport system permease family.</text>
</comment>
<evidence type="ECO:0000256" key="3">
    <source>
        <dbReference type="ARBA" id="ARBA00022475"/>
    </source>
</evidence>
<evidence type="ECO:0000259" key="8">
    <source>
        <dbReference type="PROSITE" id="PS50928"/>
    </source>
</evidence>
<dbReference type="SUPFAM" id="SSF161098">
    <property type="entry name" value="MetI-like"/>
    <property type="match status" value="1"/>
</dbReference>
<evidence type="ECO:0000313" key="10">
    <source>
        <dbReference type="Proteomes" id="UP001596380"/>
    </source>
</evidence>
<dbReference type="PANTHER" id="PTHR43005">
    <property type="entry name" value="BLR7065 PROTEIN"/>
    <property type="match status" value="1"/>
</dbReference>
<accession>A0ABW2CQ62</accession>
<dbReference type="Gene3D" id="1.10.3720.10">
    <property type="entry name" value="MetI-like"/>
    <property type="match status" value="1"/>
</dbReference>
<feature type="transmembrane region" description="Helical" evidence="7">
    <location>
        <begin position="28"/>
        <end position="57"/>
    </location>
</feature>
<feature type="transmembrane region" description="Helical" evidence="7">
    <location>
        <begin position="121"/>
        <end position="145"/>
    </location>
</feature>
<proteinExistence type="inferred from homology"/>
<dbReference type="Proteomes" id="UP001596380">
    <property type="component" value="Unassembled WGS sequence"/>
</dbReference>
<dbReference type="InterPro" id="IPR035906">
    <property type="entry name" value="MetI-like_sf"/>
</dbReference>
<dbReference type="EMBL" id="JBHSXS010000015">
    <property type="protein sequence ID" value="MFC6882834.1"/>
    <property type="molecule type" value="Genomic_DNA"/>
</dbReference>
<keyword evidence="6 7" id="KW-0472">Membrane</keyword>
<feature type="transmembrane region" description="Helical" evidence="7">
    <location>
        <begin position="92"/>
        <end position="114"/>
    </location>
</feature>
<comment type="subcellular location">
    <subcellularLocation>
        <location evidence="1 7">Cell membrane</location>
        <topology evidence="1 7">Multi-pass membrane protein</topology>
    </subcellularLocation>
</comment>
<evidence type="ECO:0000256" key="1">
    <source>
        <dbReference type="ARBA" id="ARBA00004651"/>
    </source>
</evidence>
<evidence type="ECO:0000256" key="4">
    <source>
        <dbReference type="ARBA" id="ARBA00022692"/>
    </source>
</evidence>
<reference evidence="10" key="1">
    <citation type="journal article" date="2019" name="Int. J. Syst. Evol. Microbiol.">
        <title>The Global Catalogue of Microorganisms (GCM) 10K type strain sequencing project: providing services to taxonomists for standard genome sequencing and annotation.</title>
        <authorList>
            <consortium name="The Broad Institute Genomics Platform"/>
            <consortium name="The Broad Institute Genome Sequencing Center for Infectious Disease"/>
            <person name="Wu L."/>
            <person name="Ma J."/>
        </authorList>
    </citation>
    <scope>NUCLEOTIDE SEQUENCE [LARGE SCALE GENOMIC DNA]</scope>
    <source>
        <strain evidence="10">JCM 3369</strain>
    </source>
</reference>
<comment type="caution">
    <text evidence="9">The sequence shown here is derived from an EMBL/GenBank/DDBJ whole genome shotgun (WGS) entry which is preliminary data.</text>
</comment>
<keyword evidence="4 7" id="KW-0812">Transmembrane</keyword>
<keyword evidence="10" id="KW-1185">Reference proteome</keyword>
<organism evidence="9 10">
    <name type="scientific">Actinomadura yumaensis</name>
    <dbReference type="NCBI Taxonomy" id="111807"/>
    <lineage>
        <taxon>Bacteria</taxon>
        <taxon>Bacillati</taxon>
        <taxon>Actinomycetota</taxon>
        <taxon>Actinomycetes</taxon>
        <taxon>Streptosporangiales</taxon>
        <taxon>Thermomonosporaceae</taxon>
        <taxon>Actinomadura</taxon>
    </lineage>
</organism>
<protein>
    <submittedName>
        <fullName evidence="9">Carbohydrate ABC transporter permease</fullName>
    </submittedName>
</protein>
<keyword evidence="3" id="KW-1003">Cell membrane</keyword>
<dbReference type="PROSITE" id="PS50928">
    <property type="entry name" value="ABC_TM1"/>
    <property type="match status" value="1"/>
</dbReference>
<name>A0ABW2CQ62_9ACTN</name>
<feature type="transmembrane region" description="Helical" evidence="7">
    <location>
        <begin position="185"/>
        <end position="204"/>
    </location>
</feature>
<dbReference type="InterPro" id="IPR000515">
    <property type="entry name" value="MetI-like"/>
</dbReference>
<feature type="domain" description="ABC transmembrane type-1" evidence="8">
    <location>
        <begin position="88"/>
        <end position="304"/>
    </location>
</feature>
<feature type="transmembrane region" description="Helical" evidence="7">
    <location>
        <begin position="225"/>
        <end position="246"/>
    </location>
</feature>